<gene>
    <name evidence="2" type="ORF">B0A48_05233</name>
</gene>
<evidence type="ECO:0000313" key="2">
    <source>
        <dbReference type="EMBL" id="OQO10978.1"/>
    </source>
</evidence>
<comment type="caution">
    <text evidence="2">The sequence shown here is derived from an EMBL/GenBank/DDBJ whole genome shotgun (WGS) entry which is preliminary data.</text>
</comment>
<organism evidence="2 3">
    <name type="scientific">Cryoendolithus antarcticus</name>
    <dbReference type="NCBI Taxonomy" id="1507870"/>
    <lineage>
        <taxon>Eukaryota</taxon>
        <taxon>Fungi</taxon>
        <taxon>Dikarya</taxon>
        <taxon>Ascomycota</taxon>
        <taxon>Pezizomycotina</taxon>
        <taxon>Dothideomycetes</taxon>
        <taxon>Dothideomycetidae</taxon>
        <taxon>Cladosporiales</taxon>
        <taxon>Cladosporiaceae</taxon>
        <taxon>Cryoendolithus</taxon>
    </lineage>
</organism>
<evidence type="ECO:0000313" key="3">
    <source>
        <dbReference type="Proteomes" id="UP000192596"/>
    </source>
</evidence>
<dbReference type="InterPro" id="IPR045136">
    <property type="entry name" value="Iah1-like"/>
</dbReference>
<dbReference type="FunCoup" id="A0A1V8TIA5">
    <property type="interactions" value="420"/>
</dbReference>
<dbReference type="STRING" id="1507870.A0A1V8TIA5"/>
<proteinExistence type="predicted"/>
<reference evidence="3" key="1">
    <citation type="submission" date="2017-03" db="EMBL/GenBank/DDBJ databases">
        <title>Genomes of endolithic fungi from Antarctica.</title>
        <authorList>
            <person name="Coleine C."/>
            <person name="Masonjones S."/>
            <person name="Stajich J.E."/>
        </authorList>
    </citation>
    <scope>NUCLEOTIDE SEQUENCE [LARGE SCALE GENOMIC DNA]</scope>
    <source>
        <strain evidence="3">CCFEE 5527</strain>
    </source>
</reference>
<dbReference type="Proteomes" id="UP000192596">
    <property type="component" value="Unassembled WGS sequence"/>
</dbReference>
<dbReference type="InParanoid" id="A0A1V8TIA5"/>
<dbReference type="EMBL" id="NAJO01000007">
    <property type="protein sequence ID" value="OQO10978.1"/>
    <property type="molecule type" value="Genomic_DNA"/>
</dbReference>
<sequence length="255" mass="28272">MDQFILFGDSITQQSFAQDNGFAFGAEVSNAYVRRLDVINRGYSGYNTEQALKILPKIIPTPIHTKLRLLTLFFGANDARLPNTPGGPQQNVPLETYRTNLKSILTHPSLLAHQDIRIIVVTAPPVDERMLSAAASAFFDTEMAPNRTAVITAKYAKAAREVAKEQGVVCCDLWDAMMGRAGWREGMEGPLPGSSDGAETEVLQSLLSDGLHFTPSGYKVLFDEVMKTIEQNWPDQMPDKLPFVLPAWDDEQAWK</sequence>
<dbReference type="CDD" id="cd01838">
    <property type="entry name" value="Isoamyl_acetate_hydrolase_like"/>
    <property type="match status" value="1"/>
</dbReference>
<accession>A0A1V8TIA5</accession>
<protein>
    <recommendedName>
        <fullName evidence="1">SGNH hydrolase-type esterase domain-containing protein</fullName>
    </recommendedName>
</protein>
<evidence type="ECO:0000259" key="1">
    <source>
        <dbReference type="Pfam" id="PF13472"/>
    </source>
</evidence>
<dbReference type="OrthoDB" id="671439at2759"/>
<dbReference type="PANTHER" id="PTHR14209:SF19">
    <property type="entry name" value="ISOAMYL ACETATE-HYDROLYZING ESTERASE 1 HOMOLOG"/>
    <property type="match status" value="1"/>
</dbReference>
<dbReference type="InterPro" id="IPR013830">
    <property type="entry name" value="SGNH_hydro"/>
</dbReference>
<dbReference type="Pfam" id="PF13472">
    <property type="entry name" value="Lipase_GDSL_2"/>
    <property type="match status" value="1"/>
</dbReference>
<dbReference type="Gene3D" id="3.40.50.1110">
    <property type="entry name" value="SGNH hydrolase"/>
    <property type="match status" value="1"/>
</dbReference>
<keyword evidence="3" id="KW-1185">Reference proteome</keyword>
<dbReference type="PANTHER" id="PTHR14209">
    <property type="entry name" value="ISOAMYL ACETATE-HYDROLYZING ESTERASE 1"/>
    <property type="match status" value="1"/>
</dbReference>
<dbReference type="InterPro" id="IPR036514">
    <property type="entry name" value="SGNH_hydro_sf"/>
</dbReference>
<dbReference type="SUPFAM" id="SSF52266">
    <property type="entry name" value="SGNH hydrolase"/>
    <property type="match status" value="1"/>
</dbReference>
<dbReference type="AlphaFoldDB" id="A0A1V8TIA5"/>
<feature type="domain" description="SGNH hydrolase-type esterase" evidence="1">
    <location>
        <begin position="6"/>
        <end position="220"/>
    </location>
</feature>
<name>A0A1V8TIA5_9PEZI</name>